<dbReference type="PANTHER" id="PTHR30371:SF0">
    <property type="entry name" value="SEC-INDEPENDENT PROTEIN TRANSLOCASE PROTEIN TATC, CHLOROPLASTIC-RELATED"/>
    <property type="match status" value="1"/>
</dbReference>
<proteinExistence type="inferred from homology"/>
<accession>A0A2W5H6T4</accession>
<keyword evidence="5" id="KW-1003">Cell membrane</keyword>
<name>A0A2W5H6T4_9SPHI</name>
<keyword evidence="4 5" id="KW-0472">Membrane</keyword>
<dbReference type="GO" id="GO:0065002">
    <property type="term" value="P:intracellular protein transmembrane transport"/>
    <property type="evidence" value="ECO:0007669"/>
    <property type="project" value="TreeGrafter"/>
</dbReference>
<dbReference type="EMBL" id="QFOI01000107">
    <property type="protein sequence ID" value="PZP49529.1"/>
    <property type="molecule type" value="Genomic_DNA"/>
</dbReference>
<comment type="caution">
    <text evidence="5">Lacks conserved residue(s) required for the propagation of feature annotation.</text>
</comment>
<comment type="caution">
    <text evidence="6">The sequence shown here is derived from an EMBL/GenBank/DDBJ whole genome shotgun (WGS) entry which is preliminary data.</text>
</comment>
<evidence type="ECO:0000256" key="4">
    <source>
        <dbReference type="ARBA" id="ARBA00023136"/>
    </source>
</evidence>
<keyword evidence="5" id="KW-0811">Translocation</keyword>
<reference evidence="6 7" key="1">
    <citation type="submission" date="2017-11" db="EMBL/GenBank/DDBJ databases">
        <title>Infants hospitalized years apart are colonized by the same room-sourced microbial strains.</title>
        <authorList>
            <person name="Brooks B."/>
            <person name="Olm M.R."/>
            <person name="Firek B.A."/>
            <person name="Baker R."/>
            <person name="Thomas B.C."/>
            <person name="Morowitz M.J."/>
            <person name="Banfield J.F."/>
        </authorList>
    </citation>
    <scope>NUCLEOTIDE SEQUENCE [LARGE SCALE GENOMIC DNA]</scope>
    <source>
        <strain evidence="6">S2_009_000_R2_76</strain>
    </source>
</reference>
<sequence length="286" mass="32865">MLNELLKRGGDEDTAEMSFVDHLEALRWHIVRSILVILVIAVVIFIKMKWVTTNILFGPLNADFISYTGFCKFSHWIHAGDAFCLPPLEIQMQATQFGTQFISSFTIAILGGFIIAFPYVFWEFWRFVKPALKPNELKNTRFAIFWVSFFFFIGAAFGYFVLSPFTFNFLANYSISDKNFIKTIPTLDDYISNITNIILGCGIAFEMPVLAFVLTKVGLITPNFLKTYRKYALVVILVVAAVITPSPDWISQMLVFIPLFSLYELSVIVSKKVYKEELQREKEEWS</sequence>
<comment type="subcellular location">
    <subcellularLocation>
        <location evidence="5">Cell membrane</location>
        <topology evidence="5">Multi-pass membrane protein</topology>
    </subcellularLocation>
    <subcellularLocation>
        <location evidence="1">Membrane</location>
        <topology evidence="1">Multi-pass membrane protein</topology>
    </subcellularLocation>
</comment>
<keyword evidence="5" id="KW-0813">Transport</keyword>
<protein>
    <recommendedName>
        <fullName evidence="5">Sec-independent protein translocase protein TatC</fullName>
    </recommendedName>
</protein>
<evidence type="ECO:0000256" key="1">
    <source>
        <dbReference type="ARBA" id="ARBA00004141"/>
    </source>
</evidence>
<comment type="function">
    <text evidence="5">Part of the twin-arginine translocation (Tat) system that transports large folded proteins containing a characteristic twin-arginine motif in their signal peptide across membranes.</text>
</comment>
<dbReference type="InterPro" id="IPR002033">
    <property type="entry name" value="TatC"/>
</dbReference>
<dbReference type="NCBIfam" id="TIGR00945">
    <property type="entry name" value="tatC"/>
    <property type="match status" value="1"/>
</dbReference>
<evidence type="ECO:0000313" key="6">
    <source>
        <dbReference type="EMBL" id="PZP49529.1"/>
    </source>
</evidence>
<keyword evidence="3 5" id="KW-1133">Transmembrane helix</keyword>
<dbReference type="PRINTS" id="PR01840">
    <property type="entry name" value="TATCFAMILY"/>
</dbReference>
<feature type="transmembrane region" description="Helical" evidence="5">
    <location>
        <begin position="190"/>
        <end position="215"/>
    </location>
</feature>
<dbReference type="GO" id="GO:0009977">
    <property type="term" value="F:proton motive force dependent protein transmembrane transporter activity"/>
    <property type="evidence" value="ECO:0007669"/>
    <property type="project" value="TreeGrafter"/>
</dbReference>
<organism evidence="6 7">
    <name type="scientific">Pseudopedobacter saltans</name>
    <dbReference type="NCBI Taxonomy" id="151895"/>
    <lineage>
        <taxon>Bacteria</taxon>
        <taxon>Pseudomonadati</taxon>
        <taxon>Bacteroidota</taxon>
        <taxon>Sphingobacteriia</taxon>
        <taxon>Sphingobacteriales</taxon>
        <taxon>Sphingobacteriaceae</taxon>
        <taxon>Pseudopedobacter</taxon>
    </lineage>
</organism>
<dbReference type="PANTHER" id="PTHR30371">
    <property type="entry name" value="SEC-INDEPENDENT PROTEIN TRANSLOCASE PROTEIN TATC"/>
    <property type="match status" value="1"/>
</dbReference>
<keyword evidence="2 5" id="KW-0812">Transmembrane</keyword>
<dbReference type="Proteomes" id="UP000249645">
    <property type="component" value="Unassembled WGS sequence"/>
</dbReference>
<gene>
    <name evidence="5 6" type="primary">tatC</name>
    <name evidence="6" type="ORF">DI598_07575</name>
</gene>
<dbReference type="AlphaFoldDB" id="A0A2W5H6T4"/>
<keyword evidence="5" id="KW-0653">Protein transport</keyword>
<dbReference type="Pfam" id="PF00902">
    <property type="entry name" value="TatC"/>
    <property type="match status" value="1"/>
</dbReference>
<evidence type="ECO:0000313" key="7">
    <source>
        <dbReference type="Proteomes" id="UP000249645"/>
    </source>
</evidence>
<feature type="transmembrane region" description="Helical" evidence="5">
    <location>
        <begin position="30"/>
        <end position="50"/>
    </location>
</feature>
<comment type="subunit">
    <text evidence="5">Forms a complex with TatA.</text>
</comment>
<evidence type="ECO:0000256" key="5">
    <source>
        <dbReference type="HAMAP-Rule" id="MF_00902"/>
    </source>
</evidence>
<feature type="transmembrane region" description="Helical" evidence="5">
    <location>
        <begin position="143"/>
        <end position="170"/>
    </location>
</feature>
<dbReference type="HAMAP" id="MF_00902">
    <property type="entry name" value="TatC"/>
    <property type="match status" value="1"/>
</dbReference>
<evidence type="ECO:0000256" key="2">
    <source>
        <dbReference type="ARBA" id="ARBA00022692"/>
    </source>
</evidence>
<comment type="similarity">
    <text evidence="5">Belongs to the TatC family.</text>
</comment>
<feature type="transmembrane region" description="Helical" evidence="5">
    <location>
        <begin position="101"/>
        <end position="122"/>
    </location>
</feature>
<dbReference type="GO" id="GO:0033281">
    <property type="term" value="C:TAT protein transport complex"/>
    <property type="evidence" value="ECO:0007669"/>
    <property type="project" value="UniProtKB-UniRule"/>
</dbReference>
<evidence type="ECO:0000256" key="3">
    <source>
        <dbReference type="ARBA" id="ARBA00022989"/>
    </source>
</evidence>
<dbReference type="GO" id="GO:0043953">
    <property type="term" value="P:protein transport by the Tat complex"/>
    <property type="evidence" value="ECO:0007669"/>
    <property type="project" value="UniProtKB-UniRule"/>
</dbReference>
<feature type="transmembrane region" description="Helical" evidence="5">
    <location>
        <begin position="227"/>
        <end position="243"/>
    </location>
</feature>